<accession>A0A5C3L0H8</accession>
<evidence type="ECO:0000256" key="4">
    <source>
        <dbReference type="ARBA" id="ARBA00022559"/>
    </source>
</evidence>
<dbReference type="Proteomes" id="UP000307440">
    <property type="component" value="Unassembled WGS sequence"/>
</dbReference>
<dbReference type="Pfam" id="PF00199">
    <property type="entry name" value="Catalase"/>
    <property type="match status" value="1"/>
</dbReference>
<dbReference type="Gene3D" id="3.40.50.880">
    <property type="match status" value="1"/>
</dbReference>
<dbReference type="PANTHER" id="PTHR42821:SF1">
    <property type="entry name" value="CATALASE-B"/>
    <property type="match status" value="1"/>
</dbReference>
<dbReference type="GO" id="GO:0046872">
    <property type="term" value="F:metal ion binding"/>
    <property type="evidence" value="ECO:0007669"/>
    <property type="project" value="UniProtKB-KW"/>
</dbReference>
<keyword evidence="5 10" id="KW-0349">Heme</keyword>
<dbReference type="GO" id="GO:0042744">
    <property type="term" value="P:hydrogen peroxide catabolic process"/>
    <property type="evidence" value="ECO:0007669"/>
    <property type="project" value="UniProtKB-UniRule"/>
</dbReference>
<feature type="active site" evidence="11">
    <location>
        <position position="162"/>
    </location>
</feature>
<feature type="domain" description="Catalase core" evidence="15">
    <location>
        <begin position="38"/>
        <end position="429"/>
    </location>
</feature>
<evidence type="ECO:0000256" key="13">
    <source>
        <dbReference type="RuleBase" id="RU000498"/>
    </source>
</evidence>
<proteinExistence type="inferred from homology"/>
<dbReference type="PIRSF" id="PIRSF038927">
    <property type="entry name" value="Catalase_clade2"/>
    <property type="match status" value="1"/>
</dbReference>
<organism evidence="16 17">
    <name type="scientific">Coprinopsis marcescibilis</name>
    <name type="common">Agaric fungus</name>
    <name type="synonym">Psathyrella marcescibilis</name>
    <dbReference type="NCBI Taxonomy" id="230819"/>
    <lineage>
        <taxon>Eukaryota</taxon>
        <taxon>Fungi</taxon>
        <taxon>Dikarya</taxon>
        <taxon>Basidiomycota</taxon>
        <taxon>Agaricomycotina</taxon>
        <taxon>Agaricomycetes</taxon>
        <taxon>Agaricomycetidae</taxon>
        <taxon>Agaricales</taxon>
        <taxon>Agaricineae</taxon>
        <taxon>Psathyrellaceae</taxon>
        <taxon>Coprinopsis</taxon>
    </lineage>
</organism>
<dbReference type="InterPro" id="IPR018028">
    <property type="entry name" value="Catalase"/>
</dbReference>
<evidence type="ECO:0000313" key="16">
    <source>
        <dbReference type="EMBL" id="TFK26454.1"/>
    </source>
</evidence>
<feature type="binding site" description="axial binding residue" evidence="12">
    <location>
        <position position="376"/>
    </location>
    <ligand>
        <name>heme</name>
        <dbReference type="ChEBI" id="CHEBI:30413"/>
    </ligand>
    <ligandPart>
        <name>Fe</name>
        <dbReference type="ChEBI" id="CHEBI:18248"/>
    </ligandPart>
</feature>
<evidence type="ECO:0000256" key="12">
    <source>
        <dbReference type="PIRSR" id="PIRSR038927-2"/>
    </source>
</evidence>
<dbReference type="PRINTS" id="PR00067">
    <property type="entry name" value="CATALASE"/>
</dbReference>
<dbReference type="PANTHER" id="PTHR42821">
    <property type="entry name" value="CATALASE"/>
    <property type="match status" value="1"/>
</dbReference>
<feature type="active site" evidence="11">
    <location>
        <position position="88"/>
    </location>
</feature>
<comment type="cofactor">
    <cofactor evidence="1 10 12">
        <name>heme</name>
        <dbReference type="ChEBI" id="CHEBI:30413"/>
    </cofactor>
</comment>
<dbReference type="SUPFAM" id="SSF52317">
    <property type="entry name" value="Class I glutamine amidotransferase-like"/>
    <property type="match status" value="1"/>
</dbReference>
<dbReference type="SMART" id="SM01060">
    <property type="entry name" value="Catalase"/>
    <property type="match status" value="1"/>
</dbReference>
<dbReference type="InterPro" id="IPR011614">
    <property type="entry name" value="Catalase_core"/>
</dbReference>
<dbReference type="CDD" id="cd03132">
    <property type="entry name" value="GATase1_catalase"/>
    <property type="match status" value="1"/>
</dbReference>
<evidence type="ECO:0000256" key="8">
    <source>
        <dbReference type="ARBA" id="ARBA00023004"/>
    </source>
</evidence>
<name>A0A5C3L0H8_COPMA</name>
<dbReference type="SMR" id="A0A5C3L0H8"/>
<dbReference type="InterPro" id="IPR024712">
    <property type="entry name" value="Catalase_clade2"/>
</dbReference>
<evidence type="ECO:0000259" key="15">
    <source>
        <dbReference type="SMART" id="SM01060"/>
    </source>
</evidence>
<evidence type="ECO:0000256" key="11">
    <source>
        <dbReference type="PIRSR" id="PIRSR038927-1"/>
    </source>
</evidence>
<dbReference type="GO" id="GO:0020037">
    <property type="term" value="F:heme binding"/>
    <property type="evidence" value="ECO:0007669"/>
    <property type="project" value="UniProtKB-UniRule"/>
</dbReference>
<keyword evidence="17" id="KW-1185">Reference proteome</keyword>
<evidence type="ECO:0000256" key="5">
    <source>
        <dbReference type="ARBA" id="ARBA00022617"/>
    </source>
</evidence>
<keyword evidence="9 10" id="KW-0376">Hydrogen peroxide</keyword>
<evidence type="ECO:0000256" key="10">
    <source>
        <dbReference type="PIRNR" id="PIRNR038927"/>
    </source>
</evidence>
<evidence type="ECO:0000256" key="2">
    <source>
        <dbReference type="ARBA" id="ARBA00005329"/>
    </source>
</evidence>
<dbReference type="InterPro" id="IPR002226">
    <property type="entry name" value="Catalase_haem_BS"/>
</dbReference>
<dbReference type="EMBL" id="ML210175">
    <property type="protein sequence ID" value="TFK26454.1"/>
    <property type="molecule type" value="Genomic_DNA"/>
</dbReference>
<protein>
    <recommendedName>
        <fullName evidence="3 10">Catalase</fullName>
        <ecNumber evidence="3 10">1.11.1.6</ecNumber>
    </recommendedName>
</protein>
<evidence type="ECO:0000256" key="6">
    <source>
        <dbReference type="ARBA" id="ARBA00022723"/>
    </source>
</evidence>
<dbReference type="InterPro" id="IPR002818">
    <property type="entry name" value="DJ-1/PfpI"/>
</dbReference>
<comment type="function">
    <text evidence="10">Occurs in almost all aerobically respiring organisms and serves to protect cells from the toxic effects of hydrogen peroxide.</text>
</comment>
<evidence type="ECO:0000256" key="3">
    <source>
        <dbReference type="ARBA" id="ARBA00012314"/>
    </source>
</evidence>
<dbReference type="InterPro" id="IPR041399">
    <property type="entry name" value="Catalase_large_C"/>
</dbReference>
<evidence type="ECO:0000256" key="7">
    <source>
        <dbReference type="ARBA" id="ARBA00023002"/>
    </source>
</evidence>
<dbReference type="SUPFAM" id="SSF56634">
    <property type="entry name" value="Heme-dependent catalase-like"/>
    <property type="match status" value="1"/>
</dbReference>
<dbReference type="PROSITE" id="PS00437">
    <property type="entry name" value="CATALASE_1"/>
    <property type="match status" value="1"/>
</dbReference>
<comment type="function">
    <text evidence="14">Catalyzes the degradation of hydrogen peroxide (H(2)O(2)) generated by peroxisomal oxidases to water and oxygen, thereby protecting cells from the toxic effects of hydrogen peroxide.</text>
</comment>
<dbReference type="GO" id="GO:0005829">
    <property type="term" value="C:cytosol"/>
    <property type="evidence" value="ECO:0007669"/>
    <property type="project" value="TreeGrafter"/>
</dbReference>
<gene>
    <name evidence="16" type="ORF">FA15DRAFT_637754</name>
</gene>
<dbReference type="Gene3D" id="1.20.1370.20">
    <property type="match status" value="1"/>
</dbReference>
<dbReference type="STRING" id="230819.A0A5C3L0H8"/>
<dbReference type="OrthoDB" id="6880011at2759"/>
<sequence>MSAISDTIAQAMHKITDDPKLQDLRPHMVVPDGSSQMTTDYGAKISDTDHWLTVSDGSSVGPALLEDQIAREKIHRFDHERIPERVVHARGAGAHGVFKVFDNRASKYTYAPVLTDASRSTPVFVRFSTVQGSRGSADTVRDVRGFAVKFYTPEGNWDLVGNDIPVFFIQDAIKFPDFVHSVKPEPQNEVPQGQSAHNNFWDFVGLQPESAHMVMWVMSDRGIPRSYRMMQGFGVNTFTLLNAGGQRHFVKFHWIPELGVHSLVWDEALKIAGQDPDFHRKDLAEAIHAGCYPKWTLAIQVIANEDEHKFDFDILDATKVWPEDLVPLQPIGELVLNRVVDEYFPEVEQVAFCTSHLVPGIGTSDDPLLQGRNFSYFDTQISRLGINWEQLPINRPVCPVMNINRDGKMQMKIHKTNLNYFPNRDSIVNPVSSERGGYVEFMEKVVGMKHRVRGAKFQEHYNQAQLFYNSLTPVEKEHLTNAFAFELSHCDDQRVYERYTQLLNHIDFDLAATVAEKVNGISPEKPAHQNHGKKSEPLSQFYYAPKTPTIATRRIAILVADGFNEAEVLAVRGLLAMAKATTWIIGPRRAKVKSADGQGLVADHSFEDQRSTMFDAFYIPSGAEHGKTLIGTGRAIHWIREAFGHCKAIGAVAEGVSVLNHALGLPEVKLFYSPDSDNVMTSYGVVTTGKYDFTSAAADVVRIAPGPKGFVSNFAFEVSKHRCFERELDGLTAKVAY</sequence>
<evidence type="ECO:0000256" key="14">
    <source>
        <dbReference type="RuleBase" id="RU004142"/>
    </source>
</evidence>
<dbReference type="EC" id="1.11.1.6" evidence="3 10"/>
<evidence type="ECO:0000256" key="9">
    <source>
        <dbReference type="ARBA" id="ARBA00023324"/>
    </source>
</evidence>
<reference evidence="16 17" key="1">
    <citation type="journal article" date="2019" name="Nat. Ecol. Evol.">
        <title>Megaphylogeny resolves global patterns of mushroom evolution.</title>
        <authorList>
            <person name="Varga T."/>
            <person name="Krizsan K."/>
            <person name="Foldi C."/>
            <person name="Dima B."/>
            <person name="Sanchez-Garcia M."/>
            <person name="Sanchez-Ramirez S."/>
            <person name="Szollosi G.J."/>
            <person name="Szarkandi J.G."/>
            <person name="Papp V."/>
            <person name="Albert L."/>
            <person name="Andreopoulos W."/>
            <person name="Angelini C."/>
            <person name="Antonin V."/>
            <person name="Barry K.W."/>
            <person name="Bougher N.L."/>
            <person name="Buchanan P."/>
            <person name="Buyck B."/>
            <person name="Bense V."/>
            <person name="Catcheside P."/>
            <person name="Chovatia M."/>
            <person name="Cooper J."/>
            <person name="Damon W."/>
            <person name="Desjardin D."/>
            <person name="Finy P."/>
            <person name="Geml J."/>
            <person name="Haridas S."/>
            <person name="Hughes K."/>
            <person name="Justo A."/>
            <person name="Karasinski D."/>
            <person name="Kautmanova I."/>
            <person name="Kiss B."/>
            <person name="Kocsube S."/>
            <person name="Kotiranta H."/>
            <person name="LaButti K.M."/>
            <person name="Lechner B.E."/>
            <person name="Liimatainen K."/>
            <person name="Lipzen A."/>
            <person name="Lukacs Z."/>
            <person name="Mihaltcheva S."/>
            <person name="Morgado L.N."/>
            <person name="Niskanen T."/>
            <person name="Noordeloos M.E."/>
            <person name="Ohm R.A."/>
            <person name="Ortiz-Santana B."/>
            <person name="Ovrebo C."/>
            <person name="Racz N."/>
            <person name="Riley R."/>
            <person name="Savchenko A."/>
            <person name="Shiryaev A."/>
            <person name="Soop K."/>
            <person name="Spirin V."/>
            <person name="Szebenyi C."/>
            <person name="Tomsovsky M."/>
            <person name="Tulloss R.E."/>
            <person name="Uehling J."/>
            <person name="Grigoriev I.V."/>
            <person name="Vagvolgyi C."/>
            <person name="Papp T."/>
            <person name="Martin F.M."/>
            <person name="Miettinen O."/>
            <person name="Hibbett D.S."/>
            <person name="Nagy L.G."/>
        </authorList>
    </citation>
    <scope>NUCLEOTIDE SEQUENCE [LARGE SCALE GENOMIC DNA]</scope>
    <source>
        <strain evidence="16 17">CBS 121175</strain>
    </source>
</reference>
<dbReference type="InterPro" id="IPR020835">
    <property type="entry name" value="Catalase_sf"/>
</dbReference>
<dbReference type="GO" id="GO:0004096">
    <property type="term" value="F:catalase activity"/>
    <property type="evidence" value="ECO:0007669"/>
    <property type="project" value="UniProtKB-UniRule"/>
</dbReference>
<comment type="similarity">
    <text evidence="2 10 13">Belongs to the catalase family.</text>
</comment>
<comment type="catalytic activity">
    <reaction evidence="10 13">
        <text>2 H2O2 = O2 + 2 H2O</text>
        <dbReference type="Rhea" id="RHEA:20309"/>
        <dbReference type="ChEBI" id="CHEBI:15377"/>
        <dbReference type="ChEBI" id="CHEBI:15379"/>
        <dbReference type="ChEBI" id="CHEBI:16240"/>
        <dbReference type="EC" id="1.11.1.6"/>
    </reaction>
</comment>
<dbReference type="InterPro" id="IPR029062">
    <property type="entry name" value="Class_I_gatase-like"/>
</dbReference>
<dbReference type="PROSITE" id="PS51402">
    <property type="entry name" value="CATALASE_3"/>
    <property type="match status" value="1"/>
</dbReference>
<keyword evidence="6 10" id="KW-0479">Metal-binding</keyword>
<dbReference type="InterPro" id="IPR010582">
    <property type="entry name" value="Catalase_immune_responsive"/>
</dbReference>
<dbReference type="GO" id="GO:0006979">
    <property type="term" value="P:response to oxidative stress"/>
    <property type="evidence" value="ECO:0007669"/>
    <property type="project" value="InterPro"/>
</dbReference>
<dbReference type="Gene3D" id="2.40.180.10">
    <property type="entry name" value="Catalase core domain"/>
    <property type="match status" value="1"/>
</dbReference>
<dbReference type="Pfam" id="PF01965">
    <property type="entry name" value="DJ-1_PfpI"/>
    <property type="match status" value="1"/>
</dbReference>
<dbReference type="InterPro" id="IPR024708">
    <property type="entry name" value="Catalase_AS"/>
</dbReference>
<dbReference type="PROSITE" id="PS00438">
    <property type="entry name" value="CATALASE_2"/>
    <property type="match status" value="1"/>
</dbReference>
<evidence type="ECO:0000313" key="17">
    <source>
        <dbReference type="Proteomes" id="UP000307440"/>
    </source>
</evidence>
<dbReference type="InterPro" id="IPR043156">
    <property type="entry name" value="Catalase_clade2_helical"/>
</dbReference>
<keyword evidence="8 10" id="KW-0408">Iron</keyword>
<dbReference type="FunFam" id="2.40.180.10:FF:000003">
    <property type="entry name" value="Catalase"/>
    <property type="match status" value="1"/>
</dbReference>
<evidence type="ECO:0000256" key="1">
    <source>
        <dbReference type="ARBA" id="ARBA00001971"/>
    </source>
</evidence>
<dbReference type="AlphaFoldDB" id="A0A5C3L0H8"/>
<keyword evidence="7 10" id="KW-0560">Oxidoreductase</keyword>
<dbReference type="Pfam" id="PF06628">
    <property type="entry name" value="Catalase-rel"/>
    <property type="match status" value="1"/>
</dbReference>
<keyword evidence="4 10" id="KW-0575">Peroxidase</keyword>